<comment type="caution">
    <text evidence="2">The sequence shown here is derived from an EMBL/GenBank/DDBJ whole genome shotgun (WGS) entry which is preliminary data.</text>
</comment>
<gene>
    <name evidence="2" type="ORF">LEP1GSC050_1833</name>
</gene>
<organism evidence="2 3">
    <name type="scientific">Leptospira broomii serovar Hurstbridge str. 5399</name>
    <dbReference type="NCBI Taxonomy" id="1049789"/>
    <lineage>
        <taxon>Bacteria</taxon>
        <taxon>Pseudomonadati</taxon>
        <taxon>Spirochaetota</taxon>
        <taxon>Spirochaetia</taxon>
        <taxon>Leptospirales</taxon>
        <taxon>Leptospiraceae</taxon>
        <taxon>Leptospira</taxon>
    </lineage>
</organism>
<proteinExistence type="predicted"/>
<sequence length="226" mass="23864">MKGKLTKESVLDEGDCPNPKQPGPKGAALTLLITIIFQQSLIGAGNVALESRLNDQAITTKQNAVNQIASSLGKNAVVDSYGNITYTTAIEDGHAKLKAGGDATNSSDYEATKTNQNVYIGAPSTIKIASGGNLFQNWDANSVLTENRTNEDSFHKSYNTAINTLNTQINSLNAQNAKNDLAFQSAASYASDVQSLAKAMLQGGTFESWGSSMLPASAFNEIILPA</sequence>
<dbReference type="EMBL" id="AHMO02000010">
    <property type="protein sequence ID" value="EQA43801.1"/>
    <property type="molecule type" value="Genomic_DNA"/>
</dbReference>
<protein>
    <submittedName>
        <fullName evidence="2">Large structural domain protein</fullName>
    </submittedName>
</protein>
<reference evidence="2" key="1">
    <citation type="submission" date="2013-05" db="EMBL/GenBank/DDBJ databases">
        <authorList>
            <person name="Harkins D.M."/>
            <person name="Durkin A.S."/>
            <person name="Brinkac L.M."/>
            <person name="Haft D.H."/>
            <person name="Selengut J.D."/>
            <person name="Sanka R."/>
            <person name="DePew J."/>
            <person name="Purushe J."/>
            <person name="Hartskeerl R.A."/>
            <person name="Ahmed A."/>
            <person name="van der Linden H."/>
            <person name="Goris M.G.A."/>
            <person name="Vinetz J.M."/>
            <person name="Sutton G.G."/>
            <person name="Nierman W.C."/>
            <person name="Fouts D.E."/>
        </authorList>
    </citation>
    <scope>NUCLEOTIDE SEQUENCE [LARGE SCALE GENOMIC DNA]</scope>
    <source>
        <strain evidence="2">5399</strain>
    </source>
</reference>
<evidence type="ECO:0000313" key="3">
    <source>
        <dbReference type="Proteomes" id="UP000015454"/>
    </source>
</evidence>
<name>T0F7B2_9LEPT</name>
<evidence type="ECO:0000256" key="1">
    <source>
        <dbReference type="SAM" id="MobiDB-lite"/>
    </source>
</evidence>
<dbReference type="InterPro" id="IPR030885">
    <property type="entry name" value="Lepto_longest"/>
</dbReference>
<accession>T0F7B2</accession>
<feature type="region of interest" description="Disordered" evidence="1">
    <location>
        <begin position="1"/>
        <end position="23"/>
    </location>
</feature>
<dbReference type="Proteomes" id="UP000015454">
    <property type="component" value="Unassembled WGS sequence"/>
</dbReference>
<keyword evidence="3" id="KW-1185">Reference proteome</keyword>
<evidence type="ECO:0000313" key="2">
    <source>
        <dbReference type="EMBL" id="EQA43801.1"/>
    </source>
</evidence>
<dbReference type="STRING" id="1049789.LEP1GSC050_1833"/>
<dbReference type="NCBIfam" id="TIGR04388">
    <property type="entry name" value="Lepto_longest"/>
    <property type="match status" value="1"/>
</dbReference>
<feature type="compositionally biased region" description="Basic and acidic residues" evidence="1">
    <location>
        <begin position="1"/>
        <end position="10"/>
    </location>
</feature>
<dbReference type="AlphaFoldDB" id="T0F7B2"/>